<dbReference type="PROSITE" id="PS00028">
    <property type="entry name" value="ZINC_FINGER_C2H2_1"/>
    <property type="match status" value="2"/>
</dbReference>
<dbReference type="EMBL" id="JAAAJA010000020">
    <property type="protein sequence ID" value="KAG0266259.1"/>
    <property type="molecule type" value="Genomic_DNA"/>
</dbReference>
<evidence type="ECO:0000313" key="9">
    <source>
        <dbReference type="Proteomes" id="UP000726737"/>
    </source>
</evidence>
<proteinExistence type="predicted"/>
<accession>A0A9P6QFW5</accession>
<dbReference type="OrthoDB" id="3269380at2759"/>
<keyword evidence="9" id="KW-1185">Reference proteome</keyword>
<gene>
    <name evidence="8" type="primary">SFP1_1</name>
    <name evidence="8" type="ORF">BG011_002956</name>
</gene>
<dbReference type="GO" id="GO:0005634">
    <property type="term" value="C:nucleus"/>
    <property type="evidence" value="ECO:0007669"/>
    <property type="project" value="TreeGrafter"/>
</dbReference>
<dbReference type="InterPro" id="IPR051580">
    <property type="entry name" value="ZnF-Chromatin_assoc"/>
</dbReference>
<organism evidence="8 9">
    <name type="scientific">Mortierella polycephala</name>
    <dbReference type="NCBI Taxonomy" id="41804"/>
    <lineage>
        <taxon>Eukaryota</taxon>
        <taxon>Fungi</taxon>
        <taxon>Fungi incertae sedis</taxon>
        <taxon>Mucoromycota</taxon>
        <taxon>Mortierellomycotina</taxon>
        <taxon>Mortierellomycetes</taxon>
        <taxon>Mortierellales</taxon>
        <taxon>Mortierellaceae</taxon>
        <taxon>Mortierella</taxon>
    </lineage>
</organism>
<feature type="region of interest" description="Disordered" evidence="6">
    <location>
        <begin position="401"/>
        <end position="430"/>
    </location>
</feature>
<sequence length="503" mass="52334">MHALLQHYEESHVRFEEDEDDDLLIAAGGFTDDDGWSTHSESAPNSPQMGASRQLKNAFNSNASANAAAAATVAALTAASAKLTPLSFLNTTMKKKATGVSLSDIYSEESAFFPDEAVSAFPNSILRTAAQANQASQVGKKRDLASFSSSFDTLSPLSKKAAMLHNTSISTSNSVNNNKSNAAAALTVASIMGDLQPLSKTGNITNGSIPASGAQDDIMNTVTGYLDHAIQHGLLPNCGEVGSPAYLLAAEELLRKRDEIVSMMESIGRSSSSGADKPYRCTVSGCDKAYKNANGLKYHNQHGHCSLPGSSDDDKSNAKPYRCTFLDCGKCYKNLNGLKYHIEHSHPHLAAILHANIPAIAALDGSNASQAAITAAAAVAAVRGDSVMMSAINAIMTSSANNSNRSTPLSLLDHTPDSSPNSSPILGPSTVATPAASPMLVRANIASFGLSIQTTKDTSKFTGLMTPASPSPTSATVPKLPNGSHVSTLTAALAAVAVEQQRA</sequence>
<evidence type="ECO:0000256" key="1">
    <source>
        <dbReference type="ARBA" id="ARBA00022723"/>
    </source>
</evidence>
<dbReference type="GO" id="GO:0008270">
    <property type="term" value="F:zinc ion binding"/>
    <property type="evidence" value="ECO:0007669"/>
    <property type="project" value="UniProtKB-KW"/>
</dbReference>
<keyword evidence="2" id="KW-0677">Repeat</keyword>
<reference evidence="8" key="1">
    <citation type="journal article" date="2020" name="Fungal Divers.">
        <title>Resolving the Mortierellaceae phylogeny through synthesis of multi-gene phylogenetics and phylogenomics.</title>
        <authorList>
            <person name="Vandepol N."/>
            <person name="Liber J."/>
            <person name="Desiro A."/>
            <person name="Na H."/>
            <person name="Kennedy M."/>
            <person name="Barry K."/>
            <person name="Grigoriev I.V."/>
            <person name="Miller A.N."/>
            <person name="O'Donnell K."/>
            <person name="Stajich J.E."/>
            <person name="Bonito G."/>
        </authorList>
    </citation>
    <scope>NUCLEOTIDE SEQUENCE</scope>
    <source>
        <strain evidence="8">KOD948</strain>
    </source>
</reference>
<protein>
    <submittedName>
        <fullName evidence="8">Transcriptional regulator of ribosomal biogenesis protein</fullName>
    </submittedName>
</protein>
<evidence type="ECO:0000256" key="6">
    <source>
        <dbReference type="SAM" id="MobiDB-lite"/>
    </source>
</evidence>
<evidence type="ECO:0000256" key="5">
    <source>
        <dbReference type="PROSITE-ProRule" id="PRU00042"/>
    </source>
</evidence>
<evidence type="ECO:0000256" key="4">
    <source>
        <dbReference type="ARBA" id="ARBA00022833"/>
    </source>
</evidence>
<keyword evidence="1" id="KW-0479">Metal-binding</keyword>
<name>A0A9P6QFW5_9FUNG</name>
<evidence type="ECO:0000313" key="8">
    <source>
        <dbReference type="EMBL" id="KAG0266259.1"/>
    </source>
</evidence>
<dbReference type="Proteomes" id="UP000726737">
    <property type="component" value="Unassembled WGS sequence"/>
</dbReference>
<dbReference type="InterPro" id="IPR013087">
    <property type="entry name" value="Znf_C2H2_type"/>
</dbReference>
<dbReference type="SMART" id="SM00355">
    <property type="entry name" value="ZnF_C2H2"/>
    <property type="match status" value="2"/>
</dbReference>
<dbReference type="AlphaFoldDB" id="A0A9P6QFW5"/>
<evidence type="ECO:0000259" key="7">
    <source>
        <dbReference type="PROSITE" id="PS50157"/>
    </source>
</evidence>
<comment type="caution">
    <text evidence="8">The sequence shown here is derived from an EMBL/GenBank/DDBJ whole genome shotgun (WGS) entry which is preliminary data.</text>
</comment>
<keyword evidence="3 5" id="KW-0863">Zinc-finger</keyword>
<keyword evidence="4" id="KW-0862">Zinc</keyword>
<dbReference type="PROSITE" id="PS50157">
    <property type="entry name" value="ZINC_FINGER_C2H2_2"/>
    <property type="match status" value="2"/>
</dbReference>
<dbReference type="Gene3D" id="3.30.160.60">
    <property type="entry name" value="Classic Zinc Finger"/>
    <property type="match status" value="1"/>
</dbReference>
<evidence type="ECO:0000256" key="2">
    <source>
        <dbReference type="ARBA" id="ARBA00022737"/>
    </source>
</evidence>
<evidence type="ECO:0000256" key="3">
    <source>
        <dbReference type="ARBA" id="ARBA00022771"/>
    </source>
</evidence>
<feature type="domain" description="C2H2-type" evidence="7">
    <location>
        <begin position="279"/>
        <end position="304"/>
    </location>
</feature>
<dbReference type="PANTHER" id="PTHR23057:SF0">
    <property type="entry name" value="JUXTAPOSED WITH ANOTHER ZINC FINGER PROTEIN 1"/>
    <property type="match status" value="1"/>
</dbReference>
<dbReference type="PANTHER" id="PTHR23057">
    <property type="entry name" value="JUXTAPOSED WITH ANOTHER ZINC FINGER PROTEIN 1"/>
    <property type="match status" value="1"/>
</dbReference>
<feature type="domain" description="C2H2-type" evidence="7">
    <location>
        <begin position="321"/>
        <end position="346"/>
    </location>
</feature>